<sequence>MSLVRKTLKEAMRYAEIVIKANLTPYMAGSPGLGKSAGFAKICKRYNLKMIDIRLAQEDPTTINGFPNVDGGRSRYLPPELFPLEGKDELPLKEQFANMQGHYDDLIANVKANPTAEGSRKQLEEFQKQYCYSGWLVFFDELPSAPRSVQAAAYKIILDKMIGQDNLHPKCRLAAAGNLMDDNAIVNEMGTALRSRMVHIHVQTDPEDYINYATRAGYDTRIVTYLAYQKQKVNNFKQFNTNSSDETFCCERTWEFAHHILQASCPDQGAPVPDDLTDLLCGTVGSTAIEFVQYTHAFKDLPTFQQIISDPTGTSIPDKPAVRYLLMGMLVGSVTMDNLDAVMDYVARFSKDYGLVFVKMLWAKSDKYLDNPKVEALWCQVADLMMA</sequence>
<evidence type="ECO:0008006" key="3">
    <source>
        <dbReference type="Google" id="ProtNLM"/>
    </source>
</evidence>
<name>A0AAE8XFM6_9CAUD</name>
<keyword evidence="2" id="KW-1185">Reference proteome</keyword>
<dbReference type="Proteomes" id="UP000828026">
    <property type="component" value="Segment"/>
</dbReference>
<proteinExistence type="predicted"/>
<evidence type="ECO:0000313" key="1">
    <source>
        <dbReference type="EMBL" id="UAW01132.1"/>
    </source>
</evidence>
<dbReference type="Gene3D" id="3.40.50.300">
    <property type="entry name" value="P-loop containing nucleotide triphosphate hydrolases"/>
    <property type="match status" value="1"/>
</dbReference>
<dbReference type="GeneID" id="77933486"/>
<dbReference type="KEGG" id="vg:77933486"/>
<evidence type="ECO:0000313" key="2">
    <source>
        <dbReference type="Proteomes" id="UP000828026"/>
    </source>
</evidence>
<dbReference type="EMBL" id="MZ447858">
    <property type="protein sequence ID" value="UAW01132.1"/>
    <property type="molecule type" value="Genomic_DNA"/>
</dbReference>
<protein>
    <recommendedName>
        <fullName evidence="3">ATPase</fullName>
    </recommendedName>
</protein>
<dbReference type="RefSeq" id="YP_010657567.1">
    <property type="nucleotide sequence ID" value="NC_070848.1"/>
</dbReference>
<reference evidence="1 2" key="1">
    <citation type="submission" date="2021-06" db="EMBL/GenBank/DDBJ databases">
        <authorList>
            <person name="Chen R."/>
            <person name="Qin H."/>
            <person name="He S."/>
            <person name="Han P."/>
            <person name="Xu F."/>
            <person name="Sun H."/>
            <person name="Fan H."/>
            <person name="Tong Y."/>
        </authorList>
    </citation>
    <scope>NUCLEOTIDE SEQUENCE [LARGE SCALE GENOMIC DNA]</scope>
</reference>
<dbReference type="SUPFAM" id="SSF52540">
    <property type="entry name" value="P-loop containing nucleoside triphosphate hydrolases"/>
    <property type="match status" value="1"/>
</dbReference>
<dbReference type="InterPro" id="IPR027417">
    <property type="entry name" value="P-loop_NTPase"/>
</dbReference>
<accession>A0AAE8XFM6</accession>
<organism evidence="1 2">
    <name type="scientific">Vibrio phage BUCT194</name>
    <dbReference type="NCBI Taxonomy" id="2859072"/>
    <lineage>
        <taxon>Viruses</taxon>
        <taxon>Duplodnaviria</taxon>
        <taxon>Heunggongvirae</taxon>
        <taxon>Uroviricota</taxon>
        <taxon>Caudoviricetes</taxon>
        <taxon>Schitoviridae</taxon>
        <taxon>Varunavirus</taxon>
        <taxon>Varunavirus BUCT194</taxon>
    </lineage>
</organism>